<evidence type="ECO:0000256" key="1">
    <source>
        <dbReference type="PROSITE-ProRule" id="PRU00339"/>
    </source>
</evidence>
<accession>A0A0P0FQW5</accession>
<dbReference type="EMBL" id="VVYV01000038">
    <property type="protein sequence ID" value="KAA5414775.1"/>
    <property type="molecule type" value="Genomic_DNA"/>
</dbReference>
<dbReference type="PATRIC" id="fig|246787.4.peg.2813"/>
<dbReference type="STRING" id="246787.BcellWH2_02731"/>
<dbReference type="EMBL" id="QRVJ01000014">
    <property type="protein sequence ID" value="RGS35435.1"/>
    <property type="molecule type" value="Genomic_DNA"/>
</dbReference>
<dbReference type="SMART" id="SM00028">
    <property type="entry name" value="TPR"/>
    <property type="match status" value="2"/>
</dbReference>
<dbReference type="EMBL" id="CP012801">
    <property type="protein sequence ID" value="ALJ59970.1"/>
    <property type="molecule type" value="Genomic_DNA"/>
</dbReference>
<protein>
    <submittedName>
        <fullName evidence="2">Tetratricopeptide repeat protein</fullName>
    </submittedName>
</protein>
<dbReference type="Proteomes" id="UP000448877">
    <property type="component" value="Unassembled WGS sequence"/>
</dbReference>
<dbReference type="EMBL" id="VVYW01000021">
    <property type="protein sequence ID" value="KAA5404628.1"/>
    <property type="molecule type" value="Genomic_DNA"/>
</dbReference>
<evidence type="ECO:0000313" key="8">
    <source>
        <dbReference type="Proteomes" id="UP000325055"/>
    </source>
</evidence>
<keyword evidence="1" id="KW-0802">TPR repeat</keyword>
<dbReference type="eggNOG" id="COG0457">
    <property type="taxonomic scope" value="Bacteria"/>
</dbReference>
<dbReference type="Gene3D" id="1.25.40.10">
    <property type="entry name" value="Tetratricopeptide repeat domain"/>
    <property type="match status" value="1"/>
</dbReference>
<evidence type="ECO:0000313" key="6">
    <source>
        <dbReference type="Proteomes" id="UP000061809"/>
    </source>
</evidence>
<reference evidence="5 7" key="2">
    <citation type="submission" date="2018-08" db="EMBL/GenBank/DDBJ databases">
        <title>A genome reference for cultivated species of the human gut microbiota.</title>
        <authorList>
            <person name="Zou Y."/>
            <person name="Xue W."/>
            <person name="Luo G."/>
        </authorList>
    </citation>
    <scope>NUCLEOTIDE SEQUENCE [LARGE SCALE GENOMIC DNA]</scope>
    <source>
        <strain evidence="5 7">AF22-3AC</strain>
    </source>
</reference>
<proteinExistence type="predicted"/>
<dbReference type="Proteomes" id="UP000061809">
    <property type="component" value="Chromosome"/>
</dbReference>
<evidence type="ECO:0000313" key="9">
    <source>
        <dbReference type="Proteomes" id="UP000448877"/>
    </source>
</evidence>
<dbReference type="RefSeq" id="WP_007211287.1">
    <property type="nucleotide sequence ID" value="NZ_CABMLT010000009.1"/>
</dbReference>
<evidence type="ECO:0000313" key="2">
    <source>
        <dbReference type="EMBL" id="ALJ59970.1"/>
    </source>
</evidence>
<dbReference type="Proteomes" id="UP000325055">
    <property type="component" value="Unassembled WGS sequence"/>
</dbReference>
<evidence type="ECO:0000313" key="3">
    <source>
        <dbReference type="EMBL" id="KAA5404628.1"/>
    </source>
</evidence>
<organism evidence="2 6">
    <name type="scientific">Bacteroides cellulosilyticus</name>
    <dbReference type="NCBI Taxonomy" id="246787"/>
    <lineage>
        <taxon>Bacteria</taxon>
        <taxon>Pseudomonadati</taxon>
        <taxon>Bacteroidota</taxon>
        <taxon>Bacteroidia</taxon>
        <taxon>Bacteroidales</taxon>
        <taxon>Bacteroidaceae</taxon>
        <taxon>Bacteroides</taxon>
    </lineage>
</organism>
<evidence type="ECO:0000313" key="5">
    <source>
        <dbReference type="EMBL" id="RGS35435.1"/>
    </source>
</evidence>
<evidence type="ECO:0000313" key="4">
    <source>
        <dbReference type="EMBL" id="KAA5414775.1"/>
    </source>
</evidence>
<evidence type="ECO:0000313" key="7">
    <source>
        <dbReference type="Proteomes" id="UP000283341"/>
    </source>
</evidence>
<dbReference type="AlphaFoldDB" id="A0A0P0FQW5"/>
<reference evidence="2 6" key="1">
    <citation type="journal article" date="2015" name="Science">
        <title>Genetic determinants of in vivo fitness and diet responsiveness in multiple human gut Bacteroides.</title>
        <authorList>
            <person name="Wu M."/>
            <person name="McNulty N.P."/>
            <person name="Rodionov D.A."/>
            <person name="Khoroshkin M.S."/>
            <person name="Griffin N.W."/>
            <person name="Cheng J."/>
            <person name="Latreille P."/>
            <person name="Kerstetter R.A."/>
            <person name="Terrapon N."/>
            <person name="Henrissat B."/>
            <person name="Osterman A.L."/>
            <person name="Gordon J.I."/>
        </authorList>
    </citation>
    <scope>NUCLEOTIDE SEQUENCE [LARGE SCALE GENOMIC DNA]</scope>
    <source>
        <strain evidence="2 6">WH2</strain>
    </source>
</reference>
<dbReference type="PROSITE" id="PS50005">
    <property type="entry name" value="TPR"/>
    <property type="match status" value="1"/>
</dbReference>
<dbReference type="InterPro" id="IPR019734">
    <property type="entry name" value="TPR_rpt"/>
</dbReference>
<dbReference type="Proteomes" id="UP000283341">
    <property type="component" value="Unassembled WGS sequence"/>
</dbReference>
<dbReference type="SUPFAM" id="SSF48452">
    <property type="entry name" value="TPR-like"/>
    <property type="match status" value="1"/>
</dbReference>
<gene>
    <name evidence="2" type="ORF">BcellWH2_02731</name>
    <name evidence="5" type="ORF">DWX97_16105</name>
    <name evidence="4" type="ORF">F2Y81_19715</name>
    <name evidence="3" type="ORF">F2Y86_21090</name>
</gene>
<feature type="repeat" description="TPR" evidence="1">
    <location>
        <begin position="69"/>
        <end position="102"/>
    </location>
</feature>
<sequence length="478" mass="55240">MDETLRKQIDAWTETDEHGRIVDMLGQISPEERDSEATGLLARAYNNLGEYEKALELLDSIEEEEAGDTNWNFRKGYALYFLDRYKEALACFKKADELTPEDEDTIEFIRSCNSHLPFRKRVKDFWKWFTDNEEELSRIVENRGQLDGGDAVEFVTAGTNLIDEDVHFNLGGDYEFTFSVEGNTHLFYLYPYIVSQMPAQFKDKWHFFPFNQGTDASFSFGMYGANVDMAQVQVSAAYQEDINAFNIHFYEEQLCSLEEAQSYNAYYIMMEIMLGEGLSYQYIASVERADAPLENMIKLPELRAYITDTLKAHGKEIFDNPQQVYTSYRFEPQENEELRFDVMAGSSCFQPLVANYYNGSTELFDRLNGFGAQAVFIAFPYENKEEGDGKKVLDFRYELEDRLAAELLEPEGLGLLLGGAIGTGTCYIDLLLFDESAFMEKIVPFLKDYPQYHFYLSDFRQGSDLCRLYETEDDESEE</sequence>
<name>A0A0P0FQW5_9BACE</name>
<dbReference type="KEGG" id="bcel:BcellWH2_02731"/>
<dbReference type="InterPro" id="IPR011990">
    <property type="entry name" value="TPR-like_helical_dom_sf"/>
</dbReference>
<reference evidence="8 9" key="3">
    <citation type="journal article" date="2019" name="Nat. Med.">
        <title>A library of human gut bacterial isolates paired with longitudinal multiomics data enables mechanistic microbiome research.</title>
        <authorList>
            <person name="Poyet M."/>
            <person name="Groussin M."/>
            <person name="Gibbons S.M."/>
            <person name="Avila-Pacheco J."/>
            <person name="Jiang X."/>
            <person name="Kearney S.M."/>
            <person name="Perrotta A.R."/>
            <person name="Berdy B."/>
            <person name="Zhao S."/>
            <person name="Lieberman T.D."/>
            <person name="Swanson P.K."/>
            <person name="Smith M."/>
            <person name="Roesemann S."/>
            <person name="Alexander J.E."/>
            <person name="Rich S.A."/>
            <person name="Livny J."/>
            <person name="Vlamakis H."/>
            <person name="Clish C."/>
            <person name="Bullock K."/>
            <person name="Deik A."/>
            <person name="Scott J."/>
            <person name="Pierce K.A."/>
            <person name="Xavier R.J."/>
            <person name="Alm E.J."/>
        </authorList>
    </citation>
    <scope>NUCLEOTIDE SEQUENCE [LARGE SCALE GENOMIC DNA]</scope>
    <source>
        <strain evidence="4 9">BIOML-A6</strain>
        <strain evidence="3 8">BIOML-A7</strain>
    </source>
</reference>
<dbReference type="Pfam" id="PF13181">
    <property type="entry name" value="TPR_8"/>
    <property type="match status" value="1"/>
</dbReference>